<comment type="caution">
    <text evidence="1">The sequence shown here is derived from an EMBL/GenBank/DDBJ whole genome shotgun (WGS) entry which is preliminary data.</text>
</comment>
<proteinExistence type="predicted"/>
<accession>A0A5C7J635</accession>
<name>A0A5C7J635_9BACT</name>
<gene>
    <name evidence="1" type="ORF">E6Q11_03765</name>
</gene>
<evidence type="ECO:0000313" key="1">
    <source>
        <dbReference type="EMBL" id="TXG76899.1"/>
    </source>
</evidence>
<sequence length="147" mass="16504">MSVFDGIEHVAAEGTSLRQYFEPGNYLVTIDSVFLHERRLGGGKLLIVETTIDESDNPNIKAGEQRNWVQSFALPIALPRIKSFIGAAMGLCPSRQLQEINQKITLKTCEEMVSAENPLRGKKMKVSCHNKISQSGKEFTHLMWRPC</sequence>
<dbReference type="Proteomes" id="UP000321026">
    <property type="component" value="Unassembled WGS sequence"/>
</dbReference>
<dbReference type="AlphaFoldDB" id="A0A5C7J635"/>
<organism evidence="1 2">
    <name type="scientific">Candidatus Dojkabacteria bacterium</name>
    <dbReference type="NCBI Taxonomy" id="2099670"/>
    <lineage>
        <taxon>Bacteria</taxon>
        <taxon>Candidatus Dojkabacteria</taxon>
    </lineage>
</organism>
<protein>
    <recommendedName>
        <fullName evidence="3">DUF669 domain-containing protein</fullName>
    </recommendedName>
</protein>
<dbReference type="EMBL" id="SSDS01000060">
    <property type="protein sequence ID" value="TXG76899.1"/>
    <property type="molecule type" value="Genomic_DNA"/>
</dbReference>
<reference evidence="1 2" key="1">
    <citation type="submission" date="2018-09" db="EMBL/GenBank/DDBJ databases">
        <title>Metagenome Assembled Genomes from an Advanced Water Purification Facility.</title>
        <authorList>
            <person name="Stamps B.W."/>
            <person name="Spear J.R."/>
        </authorList>
    </citation>
    <scope>NUCLEOTIDE SEQUENCE [LARGE SCALE GENOMIC DNA]</scope>
    <source>
        <strain evidence="1">Bin_63_2</strain>
    </source>
</reference>
<evidence type="ECO:0008006" key="3">
    <source>
        <dbReference type="Google" id="ProtNLM"/>
    </source>
</evidence>
<evidence type="ECO:0000313" key="2">
    <source>
        <dbReference type="Proteomes" id="UP000321026"/>
    </source>
</evidence>